<gene>
    <name evidence="2" type="ORF">QJS10_CPB13g01099</name>
</gene>
<reference evidence="2" key="1">
    <citation type="journal article" date="2023" name="Nat. Commun.">
        <title>Diploid and tetraploid genomes of Acorus and the evolution of monocots.</title>
        <authorList>
            <person name="Ma L."/>
            <person name="Liu K.W."/>
            <person name="Li Z."/>
            <person name="Hsiao Y.Y."/>
            <person name="Qi Y."/>
            <person name="Fu T."/>
            <person name="Tang G.D."/>
            <person name="Zhang D."/>
            <person name="Sun W.H."/>
            <person name="Liu D.K."/>
            <person name="Li Y."/>
            <person name="Chen G.Z."/>
            <person name="Liu X.D."/>
            <person name="Liao X.Y."/>
            <person name="Jiang Y.T."/>
            <person name="Yu X."/>
            <person name="Hao Y."/>
            <person name="Huang J."/>
            <person name="Zhao X.W."/>
            <person name="Ke S."/>
            <person name="Chen Y.Y."/>
            <person name="Wu W.L."/>
            <person name="Hsu J.L."/>
            <person name="Lin Y.F."/>
            <person name="Huang M.D."/>
            <person name="Li C.Y."/>
            <person name="Huang L."/>
            <person name="Wang Z.W."/>
            <person name="Zhao X."/>
            <person name="Zhong W.Y."/>
            <person name="Peng D.H."/>
            <person name="Ahmad S."/>
            <person name="Lan S."/>
            <person name="Zhang J.S."/>
            <person name="Tsai W.C."/>
            <person name="Van de Peer Y."/>
            <person name="Liu Z.J."/>
        </authorList>
    </citation>
    <scope>NUCLEOTIDE SEQUENCE</scope>
    <source>
        <strain evidence="2">CP</strain>
    </source>
</reference>
<keyword evidence="3" id="KW-1185">Reference proteome</keyword>
<evidence type="ECO:0000256" key="1">
    <source>
        <dbReference type="SAM" id="MobiDB-lite"/>
    </source>
</evidence>
<organism evidence="2 3">
    <name type="scientific">Acorus calamus</name>
    <name type="common">Sweet flag</name>
    <dbReference type="NCBI Taxonomy" id="4465"/>
    <lineage>
        <taxon>Eukaryota</taxon>
        <taxon>Viridiplantae</taxon>
        <taxon>Streptophyta</taxon>
        <taxon>Embryophyta</taxon>
        <taxon>Tracheophyta</taxon>
        <taxon>Spermatophyta</taxon>
        <taxon>Magnoliopsida</taxon>
        <taxon>Liliopsida</taxon>
        <taxon>Acoraceae</taxon>
        <taxon>Acorus</taxon>
    </lineage>
</organism>
<name>A0AAV9DFX1_ACOCL</name>
<evidence type="ECO:0000313" key="2">
    <source>
        <dbReference type="EMBL" id="KAK1300100.1"/>
    </source>
</evidence>
<evidence type="ECO:0000313" key="3">
    <source>
        <dbReference type="Proteomes" id="UP001180020"/>
    </source>
</evidence>
<dbReference type="AlphaFoldDB" id="A0AAV9DFX1"/>
<dbReference type="Proteomes" id="UP001180020">
    <property type="component" value="Unassembled WGS sequence"/>
</dbReference>
<reference evidence="2" key="2">
    <citation type="submission" date="2023-06" db="EMBL/GenBank/DDBJ databases">
        <authorList>
            <person name="Ma L."/>
            <person name="Liu K.-W."/>
            <person name="Li Z."/>
            <person name="Hsiao Y.-Y."/>
            <person name="Qi Y."/>
            <person name="Fu T."/>
            <person name="Tang G."/>
            <person name="Zhang D."/>
            <person name="Sun W.-H."/>
            <person name="Liu D.-K."/>
            <person name="Li Y."/>
            <person name="Chen G.-Z."/>
            <person name="Liu X.-D."/>
            <person name="Liao X.-Y."/>
            <person name="Jiang Y.-T."/>
            <person name="Yu X."/>
            <person name="Hao Y."/>
            <person name="Huang J."/>
            <person name="Zhao X.-W."/>
            <person name="Ke S."/>
            <person name="Chen Y.-Y."/>
            <person name="Wu W.-L."/>
            <person name="Hsu J.-L."/>
            <person name="Lin Y.-F."/>
            <person name="Huang M.-D."/>
            <person name="Li C.-Y."/>
            <person name="Huang L."/>
            <person name="Wang Z.-W."/>
            <person name="Zhao X."/>
            <person name="Zhong W.-Y."/>
            <person name="Peng D.-H."/>
            <person name="Ahmad S."/>
            <person name="Lan S."/>
            <person name="Zhang J.-S."/>
            <person name="Tsai W.-C."/>
            <person name="Van De Peer Y."/>
            <person name="Liu Z.-J."/>
        </authorList>
    </citation>
    <scope>NUCLEOTIDE SEQUENCE</scope>
    <source>
        <strain evidence="2">CP</strain>
        <tissue evidence="2">Leaves</tissue>
    </source>
</reference>
<sequence length="133" mass="13431">MMPNDIRATKGMEGMGFPIRSCTPHLANNPEVAFLERGGGGGGKPVPDEGNGPGMTGPPPPAPTDTWVASEAIGGWEKGLSEGHTRGSGKKLRHRDGATAGGEPTAAPEIVKDAGRAGSWPHGGGESLPSQTG</sequence>
<protein>
    <submittedName>
        <fullName evidence="2">Uncharacterized protein</fullName>
    </submittedName>
</protein>
<proteinExistence type="predicted"/>
<comment type="caution">
    <text evidence="2">The sequence shown here is derived from an EMBL/GenBank/DDBJ whole genome shotgun (WGS) entry which is preliminary data.</text>
</comment>
<feature type="region of interest" description="Disordered" evidence="1">
    <location>
        <begin position="32"/>
        <end position="133"/>
    </location>
</feature>
<accession>A0AAV9DFX1</accession>
<dbReference type="EMBL" id="JAUJYO010000013">
    <property type="protein sequence ID" value="KAK1300100.1"/>
    <property type="molecule type" value="Genomic_DNA"/>
</dbReference>